<dbReference type="OrthoDB" id="366390at2759"/>
<reference evidence="5" key="1">
    <citation type="journal article" date="2020" name="Nat. Ecol. Evol.">
        <title>Deeply conserved synteny resolves early events in vertebrate evolution.</title>
        <authorList>
            <person name="Simakov O."/>
            <person name="Marletaz F."/>
            <person name="Yue J.X."/>
            <person name="O'Connell B."/>
            <person name="Jenkins J."/>
            <person name="Brandt A."/>
            <person name="Calef R."/>
            <person name="Tung C.H."/>
            <person name="Huang T.K."/>
            <person name="Schmutz J."/>
            <person name="Satoh N."/>
            <person name="Yu J.K."/>
            <person name="Putnam N.H."/>
            <person name="Green R.E."/>
            <person name="Rokhsar D.S."/>
        </authorList>
    </citation>
    <scope>NUCLEOTIDE SEQUENCE [LARGE SCALE GENOMIC DNA]</scope>
    <source>
        <strain evidence="5">S238N-H82</strain>
    </source>
</reference>
<accession>A0A9J7K8C0</accession>
<evidence type="ECO:0000256" key="4">
    <source>
        <dbReference type="SAM" id="MobiDB-lite"/>
    </source>
</evidence>
<evidence type="ECO:0000313" key="5">
    <source>
        <dbReference type="Proteomes" id="UP000001554"/>
    </source>
</evidence>
<dbReference type="InterPro" id="IPR036770">
    <property type="entry name" value="Ankyrin_rpt-contain_sf"/>
</dbReference>
<dbReference type="PROSITE" id="PS50297">
    <property type="entry name" value="ANK_REP_REGION"/>
    <property type="match status" value="2"/>
</dbReference>
<dbReference type="GO" id="GO:0005634">
    <property type="term" value="C:nucleus"/>
    <property type="evidence" value="ECO:0000318"/>
    <property type="project" value="GO_Central"/>
</dbReference>
<dbReference type="PRINTS" id="PR01415">
    <property type="entry name" value="ANKYRIN"/>
</dbReference>
<gene>
    <name evidence="6" type="primary">LOC118405465</name>
</gene>
<dbReference type="RefSeq" id="XP_035660861.1">
    <property type="nucleotide sequence ID" value="XM_035804968.1"/>
</dbReference>
<feature type="repeat" description="ANK" evidence="3">
    <location>
        <begin position="341"/>
        <end position="373"/>
    </location>
</feature>
<name>A0A9J7K8C0_BRAFL</name>
<dbReference type="SMART" id="SM00248">
    <property type="entry name" value="ANK"/>
    <property type="match status" value="8"/>
</dbReference>
<keyword evidence="1" id="KW-0677">Repeat</keyword>
<dbReference type="SUPFAM" id="SSF48403">
    <property type="entry name" value="Ankyrin repeat"/>
    <property type="match status" value="1"/>
</dbReference>
<feature type="repeat" description="ANK" evidence="3">
    <location>
        <begin position="199"/>
        <end position="231"/>
    </location>
</feature>
<evidence type="ECO:0000256" key="1">
    <source>
        <dbReference type="ARBA" id="ARBA00022737"/>
    </source>
</evidence>
<dbReference type="Pfam" id="PF00023">
    <property type="entry name" value="Ank"/>
    <property type="match status" value="1"/>
</dbReference>
<sequence>MATYKDLWEAVSRNNLQEVQKILSSGSNIDLNKPFGLHVQESSVNQHSVFRTQYPMDKTGNYLLQACLFSSPVVVSALVKAGANVNKSGVVMCKSNLNSKAAGIDVYEKKYNATPLILAVIQRNVELVKKLLHRCGADVNGRNDAGFSALHLTVKPARGFRLFGYEKINGSRTESSSQGEEIASLLLRAGATVDLQDKKGRTPLHIAVMENDVAAAKILIQYGARTDIPNHEGLTPLYSSSRKRLTEYDMCKLLIQKSNSSALNCAENDDGTPLLHAMIEKLIDIDNKRRRCDHESVTPNIPGSGQVIAPCTPVQCREEAVAVTVVKLLIESGADLKAKNNHFTPLHLAAQHGLINVIKLLVEAGADIHAETPNTGLTPLDMAEHGRKHDIVDYLKTAIESDTCRGEKNKREEPSVEQEDKVEPQKSDTSVKEEEESQKSDTPAEGIESLEEGAVGGFGQVFISEEGKPVEE</sequence>
<dbReference type="Gene3D" id="1.25.40.20">
    <property type="entry name" value="Ankyrin repeat-containing domain"/>
    <property type="match status" value="3"/>
</dbReference>
<dbReference type="PANTHER" id="PTHR24198">
    <property type="entry name" value="ANKYRIN REPEAT AND PROTEIN KINASE DOMAIN-CONTAINING PROTEIN"/>
    <property type="match status" value="1"/>
</dbReference>
<dbReference type="GO" id="GO:0006357">
    <property type="term" value="P:regulation of transcription by RNA polymerase II"/>
    <property type="evidence" value="ECO:0000318"/>
    <property type="project" value="GO_Central"/>
</dbReference>
<proteinExistence type="predicted"/>
<protein>
    <submittedName>
        <fullName evidence="6">Ankyrin-2-like</fullName>
    </submittedName>
</protein>
<dbReference type="PANTHER" id="PTHR24198:SF165">
    <property type="entry name" value="ANKYRIN REPEAT-CONTAINING PROTEIN-RELATED"/>
    <property type="match status" value="1"/>
</dbReference>
<keyword evidence="5" id="KW-1185">Reference proteome</keyword>
<dbReference type="AlphaFoldDB" id="A0A9J7K8C0"/>
<dbReference type="Pfam" id="PF12796">
    <property type="entry name" value="Ank_2"/>
    <property type="match status" value="2"/>
</dbReference>
<evidence type="ECO:0000256" key="2">
    <source>
        <dbReference type="ARBA" id="ARBA00023043"/>
    </source>
</evidence>
<feature type="compositionally biased region" description="Basic and acidic residues" evidence="4">
    <location>
        <begin position="404"/>
        <end position="432"/>
    </location>
</feature>
<dbReference type="GeneID" id="118405465"/>
<organism evidence="5 6">
    <name type="scientific">Branchiostoma floridae</name>
    <name type="common">Florida lancelet</name>
    <name type="synonym">Amphioxus</name>
    <dbReference type="NCBI Taxonomy" id="7739"/>
    <lineage>
        <taxon>Eukaryota</taxon>
        <taxon>Metazoa</taxon>
        <taxon>Chordata</taxon>
        <taxon>Cephalochordata</taxon>
        <taxon>Leptocardii</taxon>
        <taxon>Amphioxiformes</taxon>
        <taxon>Branchiostomatidae</taxon>
        <taxon>Branchiostoma</taxon>
    </lineage>
</organism>
<evidence type="ECO:0000256" key="3">
    <source>
        <dbReference type="PROSITE-ProRule" id="PRU00023"/>
    </source>
</evidence>
<keyword evidence="2 3" id="KW-0040">ANK repeat</keyword>
<feature type="repeat" description="ANK" evidence="3">
    <location>
        <begin position="111"/>
        <end position="144"/>
    </location>
</feature>
<evidence type="ECO:0000313" key="6">
    <source>
        <dbReference type="RefSeq" id="XP_035660861.1"/>
    </source>
</evidence>
<dbReference type="Proteomes" id="UP000001554">
    <property type="component" value="Chromosome 18"/>
</dbReference>
<dbReference type="GO" id="GO:0061629">
    <property type="term" value="F:RNA polymerase II-specific DNA-binding transcription factor binding"/>
    <property type="evidence" value="ECO:0000318"/>
    <property type="project" value="GO_Central"/>
</dbReference>
<dbReference type="PROSITE" id="PS50088">
    <property type="entry name" value="ANK_REPEAT"/>
    <property type="match status" value="3"/>
</dbReference>
<dbReference type="InterPro" id="IPR002110">
    <property type="entry name" value="Ankyrin_rpt"/>
</dbReference>
<feature type="region of interest" description="Disordered" evidence="4">
    <location>
        <begin position="404"/>
        <end position="472"/>
    </location>
</feature>
<dbReference type="KEGG" id="bfo:118405465"/>
<reference evidence="6" key="2">
    <citation type="submission" date="2025-08" db="UniProtKB">
        <authorList>
            <consortium name="RefSeq"/>
        </authorList>
    </citation>
    <scope>IDENTIFICATION</scope>
    <source>
        <strain evidence="6">S238N-H82</strain>
        <tissue evidence="6">Testes</tissue>
    </source>
</reference>